<keyword evidence="2" id="KW-1185">Reference proteome</keyword>
<evidence type="ECO:0000313" key="2">
    <source>
        <dbReference type="Proteomes" id="UP000807342"/>
    </source>
</evidence>
<proteinExistence type="predicted"/>
<gene>
    <name evidence="1" type="ORF">P691DRAFT_620845</name>
</gene>
<dbReference type="EMBL" id="MU151945">
    <property type="protein sequence ID" value="KAF9441349.1"/>
    <property type="molecule type" value="Genomic_DNA"/>
</dbReference>
<accession>A0A9P5WYG2</accession>
<dbReference type="OrthoDB" id="3344688at2759"/>
<name>A0A9P5WYG2_9AGAR</name>
<feature type="non-terminal residue" evidence="1">
    <location>
        <position position="1"/>
    </location>
</feature>
<protein>
    <submittedName>
        <fullName evidence="1">Uncharacterized protein</fullName>
    </submittedName>
</protein>
<organism evidence="1 2">
    <name type="scientific">Macrolepiota fuliginosa MF-IS2</name>
    <dbReference type="NCBI Taxonomy" id="1400762"/>
    <lineage>
        <taxon>Eukaryota</taxon>
        <taxon>Fungi</taxon>
        <taxon>Dikarya</taxon>
        <taxon>Basidiomycota</taxon>
        <taxon>Agaricomycotina</taxon>
        <taxon>Agaricomycetes</taxon>
        <taxon>Agaricomycetidae</taxon>
        <taxon>Agaricales</taxon>
        <taxon>Agaricineae</taxon>
        <taxon>Agaricaceae</taxon>
        <taxon>Macrolepiota</taxon>
    </lineage>
</organism>
<dbReference type="AlphaFoldDB" id="A0A9P5WYG2"/>
<reference evidence="1" key="1">
    <citation type="submission" date="2020-11" db="EMBL/GenBank/DDBJ databases">
        <authorList>
            <consortium name="DOE Joint Genome Institute"/>
            <person name="Ahrendt S."/>
            <person name="Riley R."/>
            <person name="Andreopoulos W."/>
            <person name="Labutti K."/>
            <person name="Pangilinan J."/>
            <person name="Ruiz-Duenas F.J."/>
            <person name="Barrasa J.M."/>
            <person name="Sanchez-Garcia M."/>
            <person name="Camarero S."/>
            <person name="Miyauchi S."/>
            <person name="Serrano A."/>
            <person name="Linde D."/>
            <person name="Babiker R."/>
            <person name="Drula E."/>
            <person name="Ayuso-Fernandez I."/>
            <person name="Pacheco R."/>
            <person name="Padilla G."/>
            <person name="Ferreira P."/>
            <person name="Barriuso J."/>
            <person name="Kellner H."/>
            <person name="Castanera R."/>
            <person name="Alfaro M."/>
            <person name="Ramirez L."/>
            <person name="Pisabarro A.G."/>
            <person name="Kuo A."/>
            <person name="Tritt A."/>
            <person name="Lipzen A."/>
            <person name="He G."/>
            <person name="Yan M."/>
            <person name="Ng V."/>
            <person name="Cullen D."/>
            <person name="Martin F."/>
            <person name="Rosso M.-N."/>
            <person name="Henrissat B."/>
            <person name="Hibbett D."/>
            <person name="Martinez A.T."/>
            <person name="Grigoriev I.V."/>
        </authorList>
    </citation>
    <scope>NUCLEOTIDE SEQUENCE</scope>
    <source>
        <strain evidence="1">MF-IS2</strain>
    </source>
</reference>
<comment type="caution">
    <text evidence="1">The sequence shown here is derived from an EMBL/GenBank/DDBJ whole genome shotgun (WGS) entry which is preliminary data.</text>
</comment>
<dbReference type="Proteomes" id="UP000807342">
    <property type="component" value="Unassembled WGS sequence"/>
</dbReference>
<feature type="non-terminal residue" evidence="1">
    <location>
        <position position="51"/>
    </location>
</feature>
<evidence type="ECO:0000313" key="1">
    <source>
        <dbReference type="EMBL" id="KAF9441349.1"/>
    </source>
</evidence>
<sequence>ITLVSKSQNAMDLEVTELSQHFKLHDLGPTNVLLSIQIKQDLQEHKVLLSQ</sequence>